<keyword evidence="6" id="KW-0732">Signal</keyword>
<evidence type="ECO:0000259" key="8">
    <source>
        <dbReference type="PROSITE" id="PS00624"/>
    </source>
</evidence>
<accession>A0A8H4IYH6</accession>
<comment type="similarity">
    <text evidence="1 5">Belongs to the GMC oxidoreductase family.</text>
</comment>
<feature type="domain" description="Glucose-methanol-choline oxidoreductase N-terminal" evidence="7">
    <location>
        <begin position="140"/>
        <end position="163"/>
    </location>
</feature>
<evidence type="ECO:0000256" key="3">
    <source>
        <dbReference type="PIRSR" id="PIRSR000137-1"/>
    </source>
</evidence>
<feature type="binding site" evidence="4">
    <location>
        <begin position="600"/>
        <end position="601"/>
    </location>
    <ligand>
        <name>FAD</name>
        <dbReference type="ChEBI" id="CHEBI:57692"/>
    </ligand>
</feature>
<feature type="chain" id="PRO_5034889724" evidence="6">
    <location>
        <begin position="17"/>
        <end position="619"/>
    </location>
</feature>
<proteinExistence type="inferred from homology"/>
<dbReference type="Pfam" id="PF00732">
    <property type="entry name" value="GMC_oxred_N"/>
    <property type="match status" value="1"/>
</dbReference>
<evidence type="ECO:0000256" key="5">
    <source>
        <dbReference type="RuleBase" id="RU003968"/>
    </source>
</evidence>
<dbReference type="Proteomes" id="UP000572817">
    <property type="component" value="Unassembled WGS sequence"/>
</dbReference>
<dbReference type="GO" id="GO:0044550">
    <property type="term" value="P:secondary metabolite biosynthetic process"/>
    <property type="evidence" value="ECO:0007669"/>
    <property type="project" value="TreeGrafter"/>
</dbReference>
<evidence type="ECO:0000256" key="1">
    <source>
        <dbReference type="ARBA" id="ARBA00010790"/>
    </source>
</evidence>
<dbReference type="PIRSF" id="PIRSF000137">
    <property type="entry name" value="Alcohol_oxidase"/>
    <property type="match status" value="1"/>
</dbReference>
<keyword evidence="10" id="KW-1185">Reference proteome</keyword>
<dbReference type="SUPFAM" id="SSF54373">
    <property type="entry name" value="FAD-linked reductases, C-terminal domain"/>
    <property type="match status" value="1"/>
</dbReference>
<evidence type="ECO:0000259" key="7">
    <source>
        <dbReference type="PROSITE" id="PS00623"/>
    </source>
</evidence>
<dbReference type="Gene3D" id="3.30.560.10">
    <property type="entry name" value="Glucose Oxidase, domain 3"/>
    <property type="match status" value="1"/>
</dbReference>
<evidence type="ECO:0000256" key="4">
    <source>
        <dbReference type="PIRSR" id="PIRSR000137-2"/>
    </source>
</evidence>
<dbReference type="PROSITE" id="PS00623">
    <property type="entry name" value="GMC_OXRED_1"/>
    <property type="match status" value="1"/>
</dbReference>
<dbReference type="PANTHER" id="PTHR11552">
    <property type="entry name" value="GLUCOSE-METHANOL-CHOLINE GMC OXIDOREDUCTASE"/>
    <property type="match status" value="1"/>
</dbReference>
<dbReference type="InterPro" id="IPR000172">
    <property type="entry name" value="GMC_OxRdtase_N"/>
</dbReference>
<evidence type="ECO:0000313" key="10">
    <source>
        <dbReference type="Proteomes" id="UP000572817"/>
    </source>
</evidence>
<dbReference type="EMBL" id="WWBZ02000016">
    <property type="protein sequence ID" value="KAF4309876.1"/>
    <property type="molecule type" value="Genomic_DNA"/>
</dbReference>
<name>A0A8H4IYH6_9PEZI</name>
<feature type="signal peptide" evidence="6">
    <location>
        <begin position="1"/>
        <end position="16"/>
    </location>
</feature>
<dbReference type="GO" id="GO:0016614">
    <property type="term" value="F:oxidoreductase activity, acting on CH-OH group of donors"/>
    <property type="evidence" value="ECO:0007669"/>
    <property type="project" value="InterPro"/>
</dbReference>
<feature type="active site" description="Proton donor" evidence="3">
    <location>
        <position position="555"/>
    </location>
</feature>
<comment type="cofactor">
    <cofactor evidence="4">
        <name>FAD</name>
        <dbReference type="ChEBI" id="CHEBI:57692"/>
    </cofactor>
</comment>
<dbReference type="InterPro" id="IPR012132">
    <property type="entry name" value="GMC_OxRdtase"/>
</dbReference>
<dbReference type="InterPro" id="IPR007867">
    <property type="entry name" value="GMC_OxRtase_C"/>
</dbReference>
<dbReference type="AlphaFoldDB" id="A0A8H4IYH6"/>
<evidence type="ECO:0000256" key="2">
    <source>
        <dbReference type="ARBA" id="ARBA00023180"/>
    </source>
</evidence>
<protein>
    <submittedName>
        <fullName evidence="9">Glucose-methanol-choline oxidoreductase</fullName>
    </submittedName>
</protein>
<comment type="caution">
    <text evidence="9">The sequence shown here is derived from an EMBL/GenBank/DDBJ whole genome shotgun (WGS) entry which is preliminary data.</text>
</comment>
<dbReference type="InterPro" id="IPR036188">
    <property type="entry name" value="FAD/NAD-bd_sf"/>
</dbReference>
<dbReference type="SUPFAM" id="SSF51905">
    <property type="entry name" value="FAD/NAD(P)-binding domain"/>
    <property type="match status" value="1"/>
</dbReference>
<dbReference type="Pfam" id="PF05199">
    <property type="entry name" value="GMC_oxred_C"/>
    <property type="match status" value="1"/>
</dbReference>
<reference evidence="9" key="1">
    <citation type="submission" date="2020-04" db="EMBL/GenBank/DDBJ databases">
        <title>Genome Assembly and Annotation of Botryosphaeria dothidea sdau 11-99, a Latent Pathogen of Apple Fruit Ring Rot in China.</title>
        <authorList>
            <person name="Yu C."/>
            <person name="Diao Y."/>
            <person name="Lu Q."/>
            <person name="Zhao J."/>
            <person name="Cui S."/>
            <person name="Peng C."/>
            <person name="He B."/>
            <person name="Liu H."/>
        </authorList>
    </citation>
    <scope>NUCLEOTIDE SEQUENCE [LARGE SCALE GENOMIC DNA]</scope>
    <source>
        <strain evidence="9">Sdau11-99</strain>
    </source>
</reference>
<sequence>MRASLVLLSFCSQTLAAPQLFGPLADLLGNVGGGKGFVDTALGALGGAVGVTATYDYVVVGGGTAGNTIGVRLAEAGYSVAIIEAGGYYQIGKPLLTTSPAGDVFNIGMSMSDASPLVDWMFETQPQDGANGRTFHYARGKCLGGSSALNFMIYQRGTAQCYDQWAETLGDDSWSWANTQKHFKNSFTFTPPNDAKRGTNVTTKYNPSAFSAGSPGPVQVGYTNFVSAAATWLEKGMAAVGIKPAADFNSGTLLGGAYLSTTIRPSDATKSGSDQFITRAKSNPKLKVYIKTLAKKILFDNNKKATGVAVDTAGIKYTINTRKEVIVSAGAFQSPQLLMVSGIGPAAYLQSFGINVLSDLAGVGQNMWDHIMFGPSYQVNLVTLNKVIKDPLYAAKRLTDYITTRTGELSSNVVEYLGWEKLSSLASYAPSFSPTTKQQLAQFPSDWPEAEWLTINSYIEDFLTPVADVSRQSAQHATILGAIVAPTSRGNVTLRSADTQDLPLINPNWLTAPADVELAIAMYKRMREIWATPAMRASDAQIHEQVKRSLTTVWHAACTCRMGRGDDAGAVLDARARVFGVGALRVVDASSFPTLPPGHPQSTVYMVAEKIAADIINGS</sequence>
<keyword evidence="5" id="KW-0285">Flavoprotein</keyword>
<organism evidence="9 10">
    <name type="scientific">Botryosphaeria dothidea</name>
    <dbReference type="NCBI Taxonomy" id="55169"/>
    <lineage>
        <taxon>Eukaryota</taxon>
        <taxon>Fungi</taxon>
        <taxon>Dikarya</taxon>
        <taxon>Ascomycota</taxon>
        <taxon>Pezizomycotina</taxon>
        <taxon>Dothideomycetes</taxon>
        <taxon>Dothideomycetes incertae sedis</taxon>
        <taxon>Botryosphaeriales</taxon>
        <taxon>Botryosphaeriaceae</taxon>
        <taxon>Botryosphaeria</taxon>
    </lineage>
</organism>
<dbReference type="GO" id="GO:0050660">
    <property type="term" value="F:flavin adenine dinucleotide binding"/>
    <property type="evidence" value="ECO:0007669"/>
    <property type="project" value="InterPro"/>
</dbReference>
<dbReference type="Gene3D" id="3.50.50.60">
    <property type="entry name" value="FAD/NAD(P)-binding domain"/>
    <property type="match status" value="1"/>
</dbReference>
<feature type="domain" description="Glucose-methanol-choline oxidoreductase N-terminal" evidence="8">
    <location>
        <begin position="330"/>
        <end position="344"/>
    </location>
</feature>
<feature type="binding site" evidence="4">
    <location>
        <begin position="554"/>
        <end position="555"/>
    </location>
    <ligand>
        <name>FAD</name>
        <dbReference type="ChEBI" id="CHEBI:57692"/>
    </ligand>
</feature>
<dbReference type="OrthoDB" id="269227at2759"/>
<feature type="active site" description="Proton acceptor" evidence="3">
    <location>
        <position position="599"/>
    </location>
</feature>
<dbReference type="PANTHER" id="PTHR11552:SF138">
    <property type="entry name" value="DEHYDROGENASE PKFF-RELATED"/>
    <property type="match status" value="1"/>
</dbReference>
<gene>
    <name evidence="9" type="ORF">GTA08_BOTSDO03123</name>
</gene>
<evidence type="ECO:0000313" key="9">
    <source>
        <dbReference type="EMBL" id="KAF4309876.1"/>
    </source>
</evidence>
<keyword evidence="4 5" id="KW-0274">FAD</keyword>
<keyword evidence="2" id="KW-0325">Glycoprotein</keyword>
<dbReference type="PROSITE" id="PS00624">
    <property type="entry name" value="GMC_OXRED_2"/>
    <property type="match status" value="1"/>
</dbReference>
<evidence type="ECO:0000256" key="6">
    <source>
        <dbReference type="SAM" id="SignalP"/>
    </source>
</evidence>